<keyword evidence="1" id="KW-1133">Transmembrane helix</keyword>
<proteinExistence type="predicted"/>
<organism evidence="2 3">
    <name type="scientific">Caldovatus aquaticus</name>
    <dbReference type="NCBI Taxonomy" id="2865671"/>
    <lineage>
        <taxon>Bacteria</taxon>
        <taxon>Pseudomonadati</taxon>
        <taxon>Pseudomonadota</taxon>
        <taxon>Alphaproteobacteria</taxon>
        <taxon>Acetobacterales</taxon>
        <taxon>Roseomonadaceae</taxon>
        <taxon>Caldovatus</taxon>
    </lineage>
</organism>
<comment type="caution">
    <text evidence="2">The sequence shown here is derived from an EMBL/GenBank/DDBJ whole genome shotgun (WGS) entry which is preliminary data.</text>
</comment>
<name>A0ABS7F2P5_9PROT</name>
<accession>A0ABS7F2P5</accession>
<evidence type="ECO:0000313" key="2">
    <source>
        <dbReference type="EMBL" id="MBW8269881.1"/>
    </source>
</evidence>
<dbReference type="Pfam" id="PF02325">
    <property type="entry name" value="CCB3_YggT"/>
    <property type="match status" value="1"/>
</dbReference>
<protein>
    <submittedName>
        <fullName evidence="2">YggT family protein</fullName>
    </submittedName>
</protein>
<feature type="transmembrane region" description="Helical" evidence="1">
    <location>
        <begin position="54"/>
        <end position="73"/>
    </location>
</feature>
<dbReference type="EMBL" id="JAHZUY010000024">
    <property type="protein sequence ID" value="MBW8269881.1"/>
    <property type="molecule type" value="Genomic_DNA"/>
</dbReference>
<evidence type="ECO:0000313" key="3">
    <source>
        <dbReference type="Proteomes" id="UP001519924"/>
    </source>
</evidence>
<dbReference type="InterPro" id="IPR003425">
    <property type="entry name" value="CCB3/YggT"/>
</dbReference>
<gene>
    <name evidence="2" type="ORF">K1J50_10310</name>
</gene>
<keyword evidence="3" id="KW-1185">Reference proteome</keyword>
<dbReference type="RefSeq" id="WP_220117633.1">
    <property type="nucleotide sequence ID" value="NZ_JAHZUY010000024.1"/>
</dbReference>
<dbReference type="Proteomes" id="UP001519924">
    <property type="component" value="Unassembled WGS sequence"/>
</dbReference>
<evidence type="ECO:0000256" key="1">
    <source>
        <dbReference type="SAM" id="Phobius"/>
    </source>
</evidence>
<keyword evidence="1" id="KW-0472">Membrane</keyword>
<feature type="transmembrane region" description="Helical" evidence="1">
    <location>
        <begin position="12"/>
        <end position="33"/>
    </location>
</feature>
<sequence>MDGTHFLFGYLPFWVVNYGLAVVGWTCLGRFALQWAVPPDSPNYIWRAFRRLTDWALALARLLVPRYVAAAFLPLVAAFWIWVIRLLFGLAMLAAGWAPRLGSAASAAG</sequence>
<keyword evidence="1" id="KW-0812">Transmembrane</keyword>
<reference evidence="2 3" key="1">
    <citation type="submission" date="2021-08" db="EMBL/GenBank/DDBJ databases">
        <title>Caldovatus sediminis gen. nov., sp. nov., a moderately thermophilic bacterium isolated from a hot spring.</title>
        <authorList>
            <person name="Hu C.-J."/>
            <person name="Li W.-J."/>
            <person name="Xian W.-D."/>
        </authorList>
    </citation>
    <scope>NUCLEOTIDE SEQUENCE [LARGE SCALE GENOMIC DNA]</scope>
    <source>
        <strain evidence="2 3">SYSU G05006</strain>
    </source>
</reference>